<dbReference type="SUPFAM" id="SSF52540">
    <property type="entry name" value="P-loop containing nucleoside triphosphate hydrolases"/>
    <property type="match status" value="1"/>
</dbReference>
<dbReference type="AlphaFoldDB" id="A0A8H7UJN1"/>
<dbReference type="InterPro" id="IPR027417">
    <property type="entry name" value="P-loop_NTPase"/>
</dbReference>
<feature type="domain" description="DNA2/NAM7 helicase-like C-terminal" evidence="1">
    <location>
        <begin position="257"/>
        <end position="439"/>
    </location>
</feature>
<dbReference type="GO" id="GO:0001147">
    <property type="term" value="F:transcription termination site sequence-specific DNA binding"/>
    <property type="evidence" value="ECO:0007669"/>
    <property type="project" value="TreeGrafter"/>
</dbReference>
<organism evidence="2 3">
    <name type="scientific">Mortierella isabellina</name>
    <name type="common">Filamentous fungus</name>
    <name type="synonym">Umbelopsis isabellina</name>
    <dbReference type="NCBI Taxonomy" id="91625"/>
    <lineage>
        <taxon>Eukaryota</taxon>
        <taxon>Fungi</taxon>
        <taxon>Fungi incertae sedis</taxon>
        <taxon>Mucoromycota</taxon>
        <taxon>Mucoromycotina</taxon>
        <taxon>Umbelopsidomycetes</taxon>
        <taxon>Umbelopsidales</taxon>
        <taxon>Umbelopsidaceae</taxon>
        <taxon>Umbelopsis</taxon>
    </lineage>
</organism>
<dbReference type="Gene3D" id="3.40.50.300">
    <property type="entry name" value="P-loop containing nucleotide triphosphate hydrolases"/>
    <property type="match status" value="2"/>
</dbReference>
<sequence length="493" mass="56297">MLLNADNNSYLAIIENPNQWAAASLDDTIAKDIKSAALKLRDEFGMSPSQQLISRETMRRRLQIVWDPPGSGKTHFLALFVLWYLTYLADKSVRIGITAYTRAAVKNLLDRIVQVRQRNTNSDFKLISMVRELPKEPIEGMICCQANSLQRHLGHGAVVIGGTVWDWSKVRQAWPEEAGCDIFIIDEGSQVHPKITKFNGVLKHLLVSDAAIGIEMLKQSTGRLIVAGDHMVSLNVITASGDFFLGKGSRHDFGPSTMQLKDNWRMNDELNGFFQQIYGDDYLARYPDIRCSYQKRVWEGLSEHVRQALAADKAISLIKVQGKRNHMLQTEARVVTTVVKAHLQCRNDNLLRPKPYAMIVTPHHRQRNAVRSLLKQEVDDGLVMVDTVEKMQGLECELVIACFTFLRAESEQALDFLLDFRRWNVAVSRARCKVIVVTTNEMLVPRGMKVFQKKETAEGWGFVWLLEQWANQHQSIVHWKDWDDDDDGEFEDF</sequence>
<evidence type="ECO:0000313" key="2">
    <source>
        <dbReference type="EMBL" id="KAG2181419.1"/>
    </source>
</evidence>
<dbReference type="GO" id="GO:0006369">
    <property type="term" value="P:termination of RNA polymerase II transcription"/>
    <property type="evidence" value="ECO:0007669"/>
    <property type="project" value="TreeGrafter"/>
</dbReference>
<dbReference type="InterPro" id="IPR045055">
    <property type="entry name" value="DNA2/NAM7-like"/>
</dbReference>
<dbReference type="PANTHER" id="PTHR10887">
    <property type="entry name" value="DNA2/NAM7 HELICASE FAMILY"/>
    <property type="match status" value="1"/>
</dbReference>
<comment type="caution">
    <text evidence="2">The sequence shown here is derived from an EMBL/GenBank/DDBJ whole genome shotgun (WGS) entry which is preliminary data.</text>
</comment>
<evidence type="ECO:0000313" key="3">
    <source>
        <dbReference type="Proteomes" id="UP000654370"/>
    </source>
</evidence>
<dbReference type="Pfam" id="PF13087">
    <property type="entry name" value="AAA_12"/>
    <property type="match status" value="1"/>
</dbReference>
<dbReference type="InterPro" id="IPR041679">
    <property type="entry name" value="DNA2/NAM7-like_C"/>
</dbReference>
<dbReference type="GO" id="GO:0016604">
    <property type="term" value="C:nuclear body"/>
    <property type="evidence" value="ECO:0007669"/>
    <property type="project" value="TreeGrafter"/>
</dbReference>
<keyword evidence="3" id="KW-1185">Reference proteome</keyword>
<gene>
    <name evidence="2" type="ORF">INT43_009002</name>
</gene>
<name>A0A8H7UJN1_MORIS</name>
<reference evidence="2" key="1">
    <citation type="submission" date="2020-12" db="EMBL/GenBank/DDBJ databases">
        <title>Metabolic potential, ecology and presence of endohyphal bacteria is reflected in genomic diversity of Mucoromycotina.</title>
        <authorList>
            <person name="Muszewska A."/>
            <person name="Okrasinska A."/>
            <person name="Steczkiewicz K."/>
            <person name="Drgas O."/>
            <person name="Orlowska M."/>
            <person name="Perlinska-Lenart U."/>
            <person name="Aleksandrzak-Piekarczyk T."/>
            <person name="Szatraj K."/>
            <person name="Zielenkiewicz U."/>
            <person name="Pilsyk S."/>
            <person name="Malc E."/>
            <person name="Mieczkowski P."/>
            <person name="Kruszewska J.S."/>
            <person name="Biernat P."/>
            <person name="Pawlowska J."/>
        </authorList>
    </citation>
    <scope>NUCLEOTIDE SEQUENCE</scope>
    <source>
        <strain evidence="2">WA0000067209</strain>
    </source>
</reference>
<dbReference type="PANTHER" id="PTHR10887:SF495">
    <property type="entry name" value="HELICASE SENATAXIN ISOFORM X1-RELATED"/>
    <property type="match status" value="1"/>
</dbReference>
<dbReference type="EMBL" id="JAEPQZ010000005">
    <property type="protein sequence ID" value="KAG2181419.1"/>
    <property type="molecule type" value="Genomic_DNA"/>
</dbReference>
<protein>
    <recommendedName>
        <fullName evidence="1">DNA2/NAM7 helicase-like C-terminal domain-containing protein</fullName>
    </recommendedName>
</protein>
<dbReference type="Proteomes" id="UP000654370">
    <property type="component" value="Unassembled WGS sequence"/>
</dbReference>
<proteinExistence type="predicted"/>
<accession>A0A8H7UJN1</accession>
<evidence type="ECO:0000259" key="1">
    <source>
        <dbReference type="Pfam" id="PF13087"/>
    </source>
</evidence>
<dbReference type="OrthoDB" id="6513042at2759"/>